<keyword evidence="4 6" id="KW-1133">Transmembrane helix</keyword>
<dbReference type="Pfam" id="PF01943">
    <property type="entry name" value="Polysacc_synt"/>
    <property type="match status" value="1"/>
</dbReference>
<accession>A0A533QFH9</accession>
<organism evidence="7 8">
    <name type="scientific">Candidatus Jettenia ecosi</name>
    <dbReference type="NCBI Taxonomy" id="2494326"/>
    <lineage>
        <taxon>Bacteria</taxon>
        <taxon>Pseudomonadati</taxon>
        <taxon>Planctomycetota</taxon>
        <taxon>Candidatus Brocadiia</taxon>
        <taxon>Candidatus Brocadiales</taxon>
        <taxon>Candidatus Brocadiaceae</taxon>
        <taxon>Candidatus Jettenia</taxon>
    </lineage>
</organism>
<feature type="transmembrane region" description="Helical" evidence="6">
    <location>
        <begin position="189"/>
        <end position="214"/>
    </location>
</feature>
<evidence type="ECO:0000313" key="7">
    <source>
        <dbReference type="EMBL" id="TLD43545.1"/>
    </source>
</evidence>
<dbReference type="InterPro" id="IPR002797">
    <property type="entry name" value="Polysacc_synth"/>
</dbReference>
<dbReference type="AlphaFoldDB" id="A0A533QFH9"/>
<evidence type="ECO:0000256" key="3">
    <source>
        <dbReference type="ARBA" id="ARBA00022692"/>
    </source>
</evidence>
<dbReference type="PANTHER" id="PTHR30250">
    <property type="entry name" value="PST FAMILY PREDICTED COLANIC ACID TRANSPORTER"/>
    <property type="match status" value="1"/>
</dbReference>
<evidence type="ECO:0000256" key="5">
    <source>
        <dbReference type="ARBA" id="ARBA00023136"/>
    </source>
</evidence>
<gene>
    <name evidence="7" type="ORF">JETT_0176</name>
</gene>
<feature type="transmembrane region" description="Helical" evidence="6">
    <location>
        <begin position="162"/>
        <end position="183"/>
    </location>
</feature>
<comment type="caution">
    <text evidence="7">The sequence shown here is derived from an EMBL/GenBank/DDBJ whole genome shotgun (WGS) entry which is preliminary data.</text>
</comment>
<dbReference type="GO" id="GO:0005886">
    <property type="term" value="C:plasma membrane"/>
    <property type="evidence" value="ECO:0007669"/>
    <property type="project" value="UniProtKB-SubCell"/>
</dbReference>
<reference evidence="7 8" key="1">
    <citation type="submission" date="2019-04" db="EMBL/GenBank/DDBJ databases">
        <title>Genome of a novel bacterium Candidatus Jettenia ecosi reconstructed from metagenome of an anammox bioreactor.</title>
        <authorList>
            <person name="Mardanov A.V."/>
            <person name="Beletsky A.V."/>
            <person name="Ravin N.V."/>
            <person name="Botchkova E.A."/>
            <person name="Litti Y.V."/>
            <person name="Nozhevnikova A.N."/>
        </authorList>
    </citation>
    <scope>NUCLEOTIDE SEQUENCE [LARGE SCALE GENOMIC DNA]</scope>
    <source>
        <strain evidence="7">J2</strain>
    </source>
</reference>
<comment type="subcellular location">
    <subcellularLocation>
        <location evidence="1">Cell membrane</location>
        <topology evidence="1">Multi-pass membrane protein</topology>
    </subcellularLocation>
</comment>
<feature type="transmembrane region" description="Helical" evidence="6">
    <location>
        <begin position="134"/>
        <end position="155"/>
    </location>
</feature>
<evidence type="ECO:0000313" key="8">
    <source>
        <dbReference type="Proteomes" id="UP000319783"/>
    </source>
</evidence>
<keyword evidence="5 6" id="KW-0472">Membrane</keyword>
<keyword evidence="3 6" id="KW-0812">Transmembrane</keyword>
<feature type="transmembrane region" description="Helical" evidence="6">
    <location>
        <begin position="369"/>
        <end position="390"/>
    </location>
</feature>
<feature type="transmembrane region" description="Helical" evidence="6">
    <location>
        <begin position="91"/>
        <end position="114"/>
    </location>
</feature>
<protein>
    <submittedName>
        <fullName evidence="7">Membrane protein</fullName>
    </submittedName>
</protein>
<evidence type="ECO:0000256" key="2">
    <source>
        <dbReference type="ARBA" id="ARBA00022475"/>
    </source>
</evidence>
<feature type="transmembrane region" description="Helical" evidence="6">
    <location>
        <begin position="308"/>
        <end position="330"/>
    </location>
</feature>
<evidence type="ECO:0000256" key="6">
    <source>
        <dbReference type="SAM" id="Phobius"/>
    </source>
</evidence>
<feature type="transmembrane region" description="Helical" evidence="6">
    <location>
        <begin position="20"/>
        <end position="39"/>
    </location>
</feature>
<keyword evidence="2" id="KW-1003">Cell membrane</keyword>
<feature type="transmembrane region" description="Helical" evidence="6">
    <location>
        <begin position="51"/>
        <end position="70"/>
    </location>
</feature>
<name>A0A533QFH9_9BACT</name>
<sequence>MNISNTTDLIRSGVVKRLTLMFTGNIFAAGLGFLAVLIISRELSVSDFGLFNMAISVILISSRLSTLGMDTTMIKFASSYLILKKKAEVNYVLRTIFLVRIIISSILAIIVFITSEIVSTKVFYHPGLTSLLKLAAFGGLTFSLLNYLKSVLHTYQLFRKSVILQIFIDLGKLFTVIVLIWYLKMSVFIAVAIFAFIPVLGIFLGFKNICPVFFSEKKPIQDIFKQLFSYSKWMFVSNTCNLILPYIGIFMISRMLSSEAAGIYGLAINLTYIFPIIIYSLHSVLLPKVSRFREIAQFEKYIKDALKISLYMGIMIVPFLFFSHAVIQFFFGSRYLGAVPIFNWFLLSYTILTVNTTLHVAIYSMSKPYIIAIADVVNLMVMLIGCYILIPLFHAVAPALLMLIIHTSNLGFFSLYILKNIRTGTILFQNTNY</sequence>
<feature type="transmembrane region" description="Helical" evidence="6">
    <location>
        <begin position="235"/>
        <end position="256"/>
    </location>
</feature>
<feature type="transmembrane region" description="Helical" evidence="6">
    <location>
        <begin position="262"/>
        <end position="287"/>
    </location>
</feature>
<feature type="transmembrane region" description="Helical" evidence="6">
    <location>
        <begin position="342"/>
        <end position="362"/>
    </location>
</feature>
<evidence type="ECO:0000256" key="1">
    <source>
        <dbReference type="ARBA" id="ARBA00004651"/>
    </source>
</evidence>
<dbReference type="Proteomes" id="UP000319783">
    <property type="component" value="Unassembled WGS sequence"/>
</dbReference>
<evidence type="ECO:0000256" key="4">
    <source>
        <dbReference type="ARBA" id="ARBA00022989"/>
    </source>
</evidence>
<dbReference type="PANTHER" id="PTHR30250:SF11">
    <property type="entry name" value="O-ANTIGEN TRANSPORTER-RELATED"/>
    <property type="match status" value="1"/>
</dbReference>
<dbReference type="EMBL" id="SULG01000002">
    <property type="protein sequence ID" value="TLD43545.1"/>
    <property type="molecule type" value="Genomic_DNA"/>
</dbReference>
<feature type="transmembrane region" description="Helical" evidence="6">
    <location>
        <begin position="396"/>
        <end position="418"/>
    </location>
</feature>
<dbReference type="InterPro" id="IPR050833">
    <property type="entry name" value="Poly_Biosynth_Transport"/>
</dbReference>
<proteinExistence type="predicted"/>